<comment type="caution">
    <text evidence="7">The sequence shown here is derived from an EMBL/GenBank/DDBJ whole genome shotgun (WGS) entry which is preliminary data.</text>
</comment>
<dbReference type="PANTHER" id="PTHR35005:SF1">
    <property type="entry name" value="2-AMINO-5-FORMYLAMINO-6-RIBOSYLAMINOPYRIMIDIN-4(3H)-ONE 5'-MONOPHOSPHATE DEFORMYLASE"/>
    <property type="match status" value="1"/>
</dbReference>
<protein>
    <submittedName>
        <fullName evidence="7">Creatininase family protein</fullName>
    </submittedName>
</protein>
<evidence type="ECO:0000313" key="8">
    <source>
        <dbReference type="Proteomes" id="UP000430120"/>
    </source>
</evidence>
<dbReference type="RefSeq" id="WP_151125669.1">
    <property type="nucleotide sequence ID" value="NZ_CP088081.1"/>
</dbReference>
<dbReference type="OrthoDB" id="9801445at2"/>
<name>A0A643F7D4_IDEDE</name>
<evidence type="ECO:0000256" key="6">
    <source>
        <dbReference type="SAM" id="SignalP"/>
    </source>
</evidence>
<dbReference type="Proteomes" id="UP000430120">
    <property type="component" value="Unassembled WGS sequence"/>
</dbReference>
<comment type="cofactor">
    <cofactor evidence="1">
        <name>Zn(2+)</name>
        <dbReference type="ChEBI" id="CHEBI:29105"/>
    </cofactor>
</comment>
<sequence>MHLFLTFLRRFPAALGALGFSFGCLTAAAQPGASVAPGQSVDLEALTTTELAARQAAGVDTVLVPVGGTEQSGPHMALGKHNVRVHHLADEIARAWGRAVVAPVLAYVPEGTVTPPQGHMRFTGTISIPTPVFEGVLEGAARSFHQHGFRHVVFLGDHGGYQHSLEVVANRLNKEWKGGSGGPAVVALTGYYRAAEDFNGMLKAQGFSEAEIGLHAGLADTALMMAVDPSLVRVDRLRGAGIDHGADGVRGQPARATSALGQPGIRHIIDTSVAALRAQLPPVSSPTR</sequence>
<keyword evidence="3" id="KW-0378">Hydrolase</keyword>
<dbReference type="EMBL" id="VZPB01000069">
    <property type="protein sequence ID" value="KAB0574850.1"/>
    <property type="molecule type" value="Genomic_DNA"/>
</dbReference>
<feature type="signal peptide" evidence="6">
    <location>
        <begin position="1"/>
        <end position="29"/>
    </location>
</feature>
<proteinExistence type="inferred from homology"/>
<dbReference type="InterPro" id="IPR024087">
    <property type="entry name" value="Creatininase-like_sf"/>
</dbReference>
<gene>
    <name evidence="7" type="ORF">F7Q92_19080</name>
</gene>
<feature type="chain" id="PRO_5024905442" evidence="6">
    <location>
        <begin position="30"/>
        <end position="288"/>
    </location>
</feature>
<evidence type="ECO:0000256" key="3">
    <source>
        <dbReference type="ARBA" id="ARBA00022801"/>
    </source>
</evidence>
<evidence type="ECO:0000256" key="2">
    <source>
        <dbReference type="ARBA" id="ARBA00022723"/>
    </source>
</evidence>
<dbReference type="GO" id="GO:0016811">
    <property type="term" value="F:hydrolase activity, acting on carbon-nitrogen (but not peptide) bonds, in linear amides"/>
    <property type="evidence" value="ECO:0007669"/>
    <property type="project" value="TreeGrafter"/>
</dbReference>
<evidence type="ECO:0000256" key="1">
    <source>
        <dbReference type="ARBA" id="ARBA00001947"/>
    </source>
</evidence>
<evidence type="ECO:0000313" key="7">
    <source>
        <dbReference type="EMBL" id="KAB0574850.1"/>
    </source>
</evidence>
<keyword evidence="6" id="KW-0732">Signal</keyword>
<comment type="similarity">
    <text evidence="5">Belongs to the creatininase superfamily.</text>
</comment>
<dbReference type="InterPro" id="IPR003785">
    <property type="entry name" value="Creatininase/forma_Hydrolase"/>
</dbReference>
<dbReference type="GO" id="GO:0009231">
    <property type="term" value="P:riboflavin biosynthetic process"/>
    <property type="evidence" value="ECO:0007669"/>
    <property type="project" value="TreeGrafter"/>
</dbReference>
<dbReference type="SUPFAM" id="SSF102215">
    <property type="entry name" value="Creatininase"/>
    <property type="match status" value="1"/>
</dbReference>
<dbReference type="AlphaFoldDB" id="A0A643F7D4"/>
<keyword evidence="4" id="KW-0862">Zinc</keyword>
<dbReference type="Pfam" id="PF02633">
    <property type="entry name" value="Creatininase"/>
    <property type="match status" value="1"/>
</dbReference>
<evidence type="ECO:0000256" key="4">
    <source>
        <dbReference type="ARBA" id="ARBA00022833"/>
    </source>
</evidence>
<dbReference type="PANTHER" id="PTHR35005">
    <property type="entry name" value="3-DEHYDRO-SCYLLO-INOSOSE HYDROLASE"/>
    <property type="match status" value="1"/>
</dbReference>
<organism evidence="7 8">
    <name type="scientific">Ideonella dechloratans</name>
    <dbReference type="NCBI Taxonomy" id="36863"/>
    <lineage>
        <taxon>Bacteria</taxon>
        <taxon>Pseudomonadati</taxon>
        <taxon>Pseudomonadota</taxon>
        <taxon>Betaproteobacteria</taxon>
        <taxon>Burkholderiales</taxon>
        <taxon>Sphaerotilaceae</taxon>
        <taxon>Ideonella</taxon>
    </lineage>
</organism>
<dbReference type="Gene3D" id="3.40.50.10310">
    <property type="entry name" value="Creatininase"/>
    <property type="match status" value="1"/>
</dbReference>
<accession>A0A643F7D4</accession>
<dbReference type="GO" id="GO:0046872">
    <property type="term" value="F:metal ion binding"/>
    <property type="evidence" value="ECO:0007669"/>
    <property type="project" value="UniProtKB-KW"/>
</dbReference>
<evidence type="ECO:0000256" key="5">
    <source>
        <dbReference type="ARBA" id="ARBA00024029"/>
    </source>
</evidence>
<keyword evidence="2" id="KW-0479">Metal-binding</keyword>
<keyword evidence="8" id="KW-1185">Reference proteome</keyword>
<reference evidence="7 8" key="1">
    <citation type="submission" date="2019-09" db="EMBL/GenBank/DDBJ databases">
        <title>Draft genome sequences of 48 bacterial type strains from the CCUG.</title>
        <authorList>
            <person name="Tunovic T."/>
            <person name="Pineiro-Iglesias B."/>
            <person name="Unosson C."/>
            <person name="Inganas E."/>
            <person name="Ohlen M."/>
            <person name="Cardew S."/>
            <person name="Jensie-Markopoulos S."/>
            <person name="Salva-Serra F."/>
            <person name="Jaen-Luchoro D."/>
            <person name="Karlsson R."/>
            <person name="Svensson-Stadler L."/>
            <person name="Chun J."/>
            <person name="Moore E."/>
        </authorList>
    </citation>
    <scope>NUCLEOTIDE SEQUENCE [LARGE SCALE GENOMIC DNA]</scope>
    <source>
        <strain evidence="7 8">CCUG 30977</strain>
    </source>
</reference>